<proteinExistence type="predicted"/>
<dbReference type="EMBL" id="BK015625">
    <property type="protein sequence ID" value="DAE16465.1"/>
    <property type="molecule type" value="Genomic_DNA"/>
</dbReference>
<sequence length="86" mass="9880">MRLINADKLKEAIEEEKDDNDYMCRLCLESIKEIIDEQPTAFDVEKVTDEILRASCIARPMGWDRKREIIETHTAIEIVKGGGVDD</sequence>
<organism evidence="1">
    <name type="scientific">Siphoviridae sp. ctyNQ5</name>
    <dbReference type="NCBI Taxonomy" id="2825745"/>
    <lineage>
        <taxon>Viruses</taxon>
        <taxon>Duplodnaviria</taxon>
        <taxon>Heunggongvirae</taxon>
        <taxon>Uroviricota</taxon>
        <taxon>Caudoviricetes</taxon>
    </lineage>
</organism>
<name>A0A8S5QCD4_9CAUD</name>
<reference evidence="1" key="1">
    <citation type="journal article" date="2021" name="Proc. Natl. Acad. Sci. U.S.A.">
        <title>A Catalog of Tens of Thousands of Viruses from Human Metagenomes Reveals Hidden Associations with Chronic Diseases.</title>
        <authorList>
            <person name="Tisza M.J."/>
            <person name="Buck C.B."/>
        </authorList>
    </citation>
    <scope>NUCLEOTIDE SEQUENCE</scope>
    <source>
        <strain evidence="1">CtyNQ5</strain>
    </source>
</reference>
<accession>A0A8S5QCD4</accession>
<protein>
    <submittedName>
        <fullName evidence="1">Uncharacterized protein</fullName>
    </submittedName>
</protein>
<evidence type="ECO:0000313" key="1">
    <source>
        <dbReference type="EMBL" id="DAE16465.1"/>
    </source>
</evidence>